<evidence type="ECO:0000256" key="2">
    <source>
        <dbReference type="SAM" id="SignalP"/>
    </source>
</evidence>
<feature type="domain" description="Rhamnogalacturonase A/B/Epimerase-like pectate lyase" evidence="3">
    <location>
        <begin position="439"/>
        <end position="496"/>
    </location>
</feature>
<dbReference type="FunFam" id="2.160.20.10:FF:000049">
    <property type="entry name" value="Putative exo-beta-1,3-glucanase"/>
    <property type="match status" value="1"/>
</dbReference>
<dbReference type="GeneID" id="34579964"/>
<gene>
    <name evidence="4" type="ORF">PENARI_c021G07395</name>
</gene>
<dbReference type="Pfam" id="PF12708">
    <property type="entry name" value="Pect-lyase_RHGA_epim"/>
    <property type="match status" value="2"/>
</dbReference>
<dbReference type="InterPro" id="IPR011050">
    <property type="entry name" value="Pectin_lyase_fold/virulence"/>
</dbReference>
<organism evidence="4 5">
    <name type="scientific">Penicillium arizonense</name>
    <dbReference type="NCBI Taxonomy" id="1835702"/>
    <lineage>
        <taxon>Eukaryota</taxon>
        <taxon>Fungi</taxon>
        <taxon>Dikarya</taxon>
        <taxon>Ascomycota</taxon>
        <taxon>Pezizomycotina</taxon>
        <taxon>Eurotiomycetes</taxon>
        <taxon>Eurotiomycetidae</taxon>
        <taxon>Eurotiales</taxon>
        <taxon>Aspergillaceae</taxon>
        <taxon>Penicillium</taxon>
    </lineage>
</organism>
<comment type="caution">
    <text evidence="4">The sequence shown here is derived from an EMBL/GenBank/DDBJ whole genome shotgun (WGS) entry which is preliminary data.</text>
</comment>
<keyword evidence="2" id="KW-0732">Signal</keyword>
<proteinExistence type="predicted"/>
<dbReference type="InterPro" id="IPR039279">
    <property type="entry name" value="QRT3-like"/>
</dbReference>
<dbReference type="CDD" id="cd23668">
    <property type="entry name" value="GH55_beta13glucanase-like"/>
    <property type="match status" value="1"/>
</dbReference>
<dbReference type="Gene3D" id="2.160.20.10">
    <property type="entry name" value="Single-stranded right-handed beta-helix, Pectin lyase-like"/>
    <property type="match status" value="2"/>
</dbReference>
<evidence type="ECO:0000313" key="5">
    <source>
        <dbReference type="Proteomes" id="UP000177622"/>
    </source>
</evidence>
<name>A0A1F5L854_PENAI</name>
<dbReference type="GO" id="GO:0004650">
    <property type="term" value="F:polygalacturonase activity"/>
    <property type="evidence" value="ECO:0007669"/>
    <property type="project" value="InterPro"/>
</dbReference>
<dbReference type="EMBL" id="LXJU01000021">
    <property type="protein sequence ID" value="OGE49404.1"/>
    <property type="molecule type" value="Genomic_DNA"/>
</dbReference>
<dbReference type="Proteomes" id="UP000177622">
    <property type="component" value="Unassembled WGS sequence"/>
</dbReference>
<evidence type="ECO:0000313" key="4">
    <source>
        <dbReference type="EMBL" id="OGE49404.1"/>
    </source>
</evidence>
<feature type="chain" id="PRO_5009519336" description="Rhamnogalacturonase A/B/Epimerase-like pectate lyase domain-containing protein" evidence="2">
    <location>
        <begin position="20"/>
        <end position="1316"/>
    </location>
</feature>
<evidence type="ECO:0000256" key="1">
    <source>
        <dbReference type="SAM" id="MobiDB-lite"/>
    </source>
</evidence>
<sequence length="1316" mass="139202">MRILLFGLLPSLFQVIASAWPLDQSIPYDRTVIQKWAVSASIHTPNEGNKSTLHTRRDGGYWYESASHGISAFGDSSYQVFRNVKNYGAVGDGVADDTEAINRAITDGNRCGETCGSSTTTPAVVYFPSGTYLVSAPLIQYYYTQFVGNPNALPTLKAAPSFAGIGVISANTYIPGASGAEWYVPQSNFYRQVRNFIIDISGCATVTPDGFAPTGIHWQVGQATSIENIQFVMSQADGTTHIGIFMENGSGGYLGDLTFTGGAIGMWCGSQQFTSRNLKFRNCIQAIEMIWDWGWTWHGLDILLCQIGINVTALSSASAEHNQGVAAIAVLDSVFTNVPIAVLTAGKTNIMMENVQMNNAPIAVGFSGGPTVLQGGDVLIDNYGYGNNFIQNGQTLSDTFLNGAFSPSAKGVASTSLRSSSGWFARSKPQYQTVAIGGFVDIRAAGAAGNGRTDDTAVINSVLASARGSIVYFPHGTYMVSDTISIPPETKIVGEVWSEIMGFGDKFSDISNPRVMIRVGTAGQTGDVEISDMLFTVQGATAGAILMEWNLAQASQGSAGMWDAHFRVGGAEGSDLQYADCPWTQVEADNNCIAATTLFHITSSASLYLENVWVWTADHDLDIPSQDQVSVYTARCLLIESQGPLWLWGTGSEHCTLYQYRFYHAQNIFAATLQTETPYYQPNPKAPAPFTGAYALPDDPTFTYCSPDSATCAYAWGLEIIGSSNVMIYGAGFYSWFQWYSQACLSLEACQERISRVVNSDNIFIVNLYTKGVYSMIQGSSSADVLALENMDGFLGTIVGWTGLDTTGSLDTPSSIIPLPPWIWSVPSPTVSCNIPCVIQPPPTPIRPIRPPPYTTTISGSQVVVTPPVIETPGLSVQPISIVVPTGQTVTPIILPSPSITVPLIVPTNGNWPGGAPPIQPPPIPMPIPPAVIPNCMQFCSDADWPPILPPIVVVPGPPLPVGAPPPVGVIPPPVGDDDAGDEEENESDCGIPFATSLTDWPSSGDVPSWGQETGETGGTCQWAGTIQSFSNTWTIAIPSGKTSVNIDLYNLLGFGSYGYNLDGATMQAYSVSATGWSVLMSPPSSNPTSSGSFVNFDIPTNPLPTSIDMTASVPAGTSSINLHIEIRASKACGGNPIPDPAGSSSGSGSGSGSGSSSVSPVFPQNINGEITCGSDSTAGVSKMTDCMFSYNSGIVQGQPLTEGITITTNDPSSSCIRSGTTKNKEGVITNNWCLVYQFNGCAFVLSDKSELFGTSFPGWSVISGQVMRNFAITAANQCAGSGKTAIAAGPFQPFGVIAQSLCLTSPDHPEICGVP</sequence>
<protein>
    <recommendedName>
        <fullName evidence="3">Rhamnogalacturonase A/B/Epimerase-like pectate lyase domain-containing protein</fullName>
    </recommendedName>
</protein>
<dbReference type="STRING" id="1835702.A0A1F5L854"/>
<keyword evidence="5" id="KW-1185">Reference proteome</keyword>
<dbReference type="InterPro" id="IPR024535">
    <property type="entry name" value="RHGA/B-epi-like_pectate_lyase"/>
</dbReference>
<dbReference type="InterPro" id="IPR012334">
    <property type="entry name" value="Pectin_lyas_fold"/>
</dbReference>
<evidence type="ECO:0000259" key="3">
    <source>
        <dbReference type="Pfam" id="PF12708"/>
    </source>
</evidence>
<dbReference type="SUPFAM" id="SSF51126">
    <property type="entry name" value="Pectin lyase-like"/>
    <property type="match status" value="2"/>
</dbReference>
<dbReference type="OrthoDB" id="1046782at2759"/>
<dbReference type="PANTHER" id="PTHR33928">
    <property type="entry name" value="POLYGALACTURONASE QRT3"/>
    <property type="match status" value="1"/>
</dbReference>
<dbReference type="PANTHER" id="PTHR33928:SF2">
    <property type="entry name" value="PECTATE LYASE SUPERFAMILY PROTEIN DOMAIN-CONTAINING PROTEIN-RELATED"/>
    <property type="match status" value="1"/>
</dbReference>
<reference evidence="4 5" key="1">
    <citation type="journal article" date="2016" name="Sci. Rep.">
        <title>Penicillium arizonense, a new, genome sequenced fungal species, reveals a high chemical diversity in secreted metabolites.</title>
        <authorList>
            <person name="Grijseels S."/>
            <person name="Nielsen J.C."/>
            <person name="Randelovic M."/>
            <person name="Nielsen J."/>
            <person name="Nielsen K.F."/>
            <person name="Workman M."/>
            <person name="Frisvad J.C."/>
        </authorList>
    </citation>
    <scope>NUCLEOTIDE SEQUENCE [LARGE SCALE GENOMIC DNA]</scope>
    <source>
        <strain evidence="4 5">CBS 141311</strain>
    </source>
</reference>
<dbReference type="RefSeq" id="XP_022484855.1">
    <property type="nucleotide sequence ID" value="XM_022635230.1"/>
</dbReference>
<feature type="domain" description="Rhamnogalacturonase A/B/Epimerase-like pectate lyase" evidence="3">
    <location>
        <begin position="81"/>
        <end position="310"/>
    </location>
</feature>
<feature type="signal peptide" evidence="2">
    <location>
        <begin position="1"/>
        <end position="19"/>
    </location>
</feature>
<feature type="region of interest" description="Disordered" evidence="1">
    <location>
        <begin position="1134"/>
        <end position="1161"/>
    </location>
</feature>
<accession>A0A1F5L854</accession>